<dbReference type="OrthoDB" id="5826790at2"/>
<dbReference type="EMBL" id="CP018867">
    <property type="protein sequence ID" value="AUI71302.1"/>
    <property type="molecule type" value="Genomic_DNA"/>
</dbReference>
<dbReference type="AlphaFoldDB" id="A0A2K9HPJ6"/>
<keyword evidence="2" id="KW-1185">Reference proteome</keyword>
<dbReference type="KEGG" id="lali:LA20249_03415"/>
<sequence>MKVDEWIQTNRTSYKLNYLNLNLKYDLACVCIENYDKRNSLYKVLSHMDFITLSLMSKNRYLILFEKGTFKKSKEIGEFYFKKIRFTNEIYSNCIVQLLINQIAGDKNLNIGFNKTPLLYISKPEWERKRLDQRYALEVKLDWKRNLIVRVVTFTKAKENEHNAFYFWNDKRGLMQRSDFCQDDSLYKIKNPYSNNNIDFVDLGSLEKYENSKLGVINFVVNALQKYFEDFFIEKLKIKKFPIEKQCFPGRGTKSQRDIFDYFNGASINIFLKGDDENNIKLMNFFKEYNDNLLENVNITFSNKPSKELNIQILRDVRKDKKAKEDYIIGSSDEVIQHITPDGFGKLRNGELNYSSNKSEFVTTLYNLAIKEEINSKKLKLISKDLIQITSKYEYFWVNWLKKNEAIVYIVKMTVDSVGNLTFIDKKIDLNNLNMDDELSEICGSLFNGNNQKKKYFFDNIECVIRSNGNLFMILRGSEQVIPFQDEIHQRVKKSDINSVLSKKKVINDLKFLKNDSESEEYISKANEIIVYIKGLKKSYLTIGEIHDELKNHRETSFRNKLVRNICRDLENRFDYTFNNSVRQKEPYSLFPGFKGMGFTRMDGELYYYVGDINSLKENISRTIRLRRIVFVNGEDIDEFANIFDDLSGLMRVQYIRNGQYTVIPFPVKYMREYFDLWRRRNQIF</sequence>
<proteinExistence type="predicted"/>
<accession>A0A2K9HPJ6</accession>
<dbReference type="RefSeq" id="WP_057739817.1">
    <property type="nucleotide sequence ID" value="NZ_AZDQ01000043.1"/>
</dbReference>
<dbReference type="STRING" id="1423720.FC67_GL001962"/>
<name>A0A2K9HPJ6_9LACO</name>
<evidence type="ECO:0000313" key="1">
    <source>
        <dbReference type="EMBL" id="AUI71302.1"/>
    </source>
</evidence>
<gene>
    <name evidence="1" type="ORF">LA20249_03415</name>
</gene>
<reference evidence="1 2" key="1">
    <citation type="submission" date="2016-12" db="EMBL/GenBank/DDBJ databases">
        <title>The whole genome sequencing and assembly of Lactobacillus alimentarius DSM 20249T strain.</title>
        <authorList>
            <person name="Lee Y.-J."/>
            <person name="Yi H."/>
            <person name="Bahn Y.-S."/>
            <person name="Kim J.F."/>
            <person name="Lee D.-W."/>
        </authorList>
    </citation>
    <scope>NUCLEOTIDE SEQUENCE [LARGE SCALE GENOMIC DNA]</scope>
    <source>
        <strain evidence="1 2">DSM 20249</strain>
    </source>
</reference>
<evidence type="ECO:0000313" key="2">
    <source>
        <dbReference type="Proteomes" id="UP000234653"/>
    </source>
</evidence>
<protein>
    <submittedName>
        <fullName evidence="1">Uncharacterized protein</fullName>
    </submittedName>
</protein>
<organism evidence="1 2">
    <name type="scientific">Companilactobacillus alimentarius DSM 20249</name>
    <dbReference type="NCBI Taxonomy" id="1423720"/>
    <lineage>
        <taxon>Bacteria</taxon>
        <taxon>Bacillati</taxon>
        <taxon>Bacillota</taxon>
        <taxon>Bacilli</taxon>
        <taxon>Lactobacillales</taxon>
        <taxon>Lactobacillaceae</taxon>
        <taxon>Companilactobacillus</taxon>
    </lineage>
</organism>
<dbReference type="Proteomes" id="UP000234653">
    <property type="component" value="Chromosome"/>
</dbReference>